<dbReference type="Pfam" id="PF00891">
    <property type="entry name" value="Methyltransf_2"/>
    <property type="match status" value="1"/>
</dbReference>
<evidence type="ECO:0000256" key="2">
    <source>
        <dbReference type="ARBA" id="ARBA00022679"/>
    </source>
</evidence>
<dbReference type="InterPro" id="IPR036388">
    <property type="entry name" value="WH-like_DNA-bd_sf"/>
</dbReference>
<dbReference type="InterPro" id="IPR016461">
    <property type="entry name" value="COMT-like"/>
</dbReference>
<dbReference type="CDD" id="cd02440">
    <property type="entry name" value="AdoMet_MTases"/>
    <property type="match status" value="1"/>
</dbReference>
<evidence type="ECO:0000313" key="7">
    <source>
        <dbReference type="EMBL" id="AEW97641.1"/>
    </source>
</evidence>
<evidence type="ECO:0000256" key="4">
    <source>
        <dbReference type="PIRSR" id="PIRSR005739-1"/>
    </source>
</evidence>
<proteinExistence type="predicted"/>
<keyword evidence="2 7" id="KW-0808">Transferase</keyword>
<dbReference type="RefSeq" id="WP_014145977.1">
    <property type="nucleotide sequence ID" value="NC_016111.1"/>
</dbReference>
<protein>
    <submittedName>
        <fullName evidence="7">Polyketide synthesis 8-O-methyltransferase</fullName>
    </submittedName>
</protein>
<dbReference type="PANTHER" id="PTHR43712">
    <property type="entry name" value="PUTATIVE (AFU_ORTHOLOGUE AFUA_4G14580)-RELATED"/>
    <property type="match status" value="1"/>
</dbReference>
<dbReference type="InterPro" id="IPR029063">
    <property type="entry name" value="SAM-dependent_MTases_sf"/>
</dbReference>
<accession>G8X113</accession>
<dbReference type="OrthoDB" id="582216at2"/>
<dbReference type="Pfam" id="PF08100">
    <property type="entry name" value="Dimerisation"/>
    <property type="match status" value="1"/>
</dbReference>
<reference evidence="8" key="1">
    <citation type="submission" date="2011-12" db="EMBL/GenBank/DDBJ databases">
        <title>Complete genome sequence of Streptomyces cattleya strain DSM 46488.</title>
        <authorList>
            <person name="Ou H.-Y."/>
            <person name="Li P."/>
            <person name="Zhao C."/>
            <person name="O'Hagan D."/>
            <person name="Deng Z."/>
        </authorList>
    </citation>
    <scope>NUCLEOTIDE SEQUENCE [LARGE SCALE GENOMIC DNA]</scope>
    <source>
        <strain evidence="8">ATCC 35852 / DSM 46488 / JCM 4925 / NBRC 14057 / NRRL 8057</strain>
    </source>
</reference>
<dbReference type="GO" id="GO:0008171">
    <property type="term" value="F:O-methyltransferase activity"/>
    <property type="evidence" value="ECO:0007669"/>
    <property type="project" value="InterPro"/>
</dbReference>
<accession>F8K3U8</accession>
<dbReference type="InterPro" id="IPR036390">
    <property type="entry name" value="WH_DNA-bd_sf"/>
</dbReference>
<dbReference type="Gene3D" id="1.10.10.10">
    <property type="entry name" value="Winged helix-like DNA-binding domain superfamily/Winged helix DNA-binding domain"/>
    <property type="match status" value="1"/>
</dbReference>
<dbReference type="InterPro" id="IPR001077">
    <property type="entry name" value="COMT_C"/>
</dbReference>
<feature type="domain" description="O-methyltransferase C-terminal" evidence="5">
    <location>
        <begin position="121"/>
        <end position="308"/>
    </location>
</feature>
<dbReference type="AlphaFoldDB" id="F8K3U8"/>
<dbReference type="PANTHER" id="PTHR43712:SF2">
    <property type="entry name" value="O-METHYLTRANSFERASE CICE"/>
    <property type="match status" value="1"/>
</dbReference>
<dbReference type="KEGG" id="scy:SCATT_52700"/>
<sequence>MGHPVTPEAITRIATGFMASKQLFVACEVGMFAALAEGPLELDDLAARCGIPRRTARVLADGMTALGLLDASLGRYTNRPETQAYLSGPVGDGLRPFLRYWDRISYPAWQGLEQAVRTGHGVGLADLDEERQQIFSQGVRALTSGAAHALAEGFGLDRYRRMLDLGGGMGSFLVAALSRHPRLTGTLFDLPPVVAIARPELAAGPVGDRVEAVAGDMLTDPIPGGHDLVLMANVLHYFLPGTNVSLLTRVRTAVEPGTRLLLVDFWTDPTHTQPMMAALMAAEFLTNVGGDVYSAEEAEGWLTDSGWQPVGQQPLDGALSVLLATAV</sequence>
<gene>
    <name evidence="7" type="ordered locus">SCATT_52700</name>
</gene>
<dbReference type="EMBL" id="CP003219">
    <property type="protein sequence ID" value="AEW97641.1"/>
    <property type="molecule type" value="Genomic_DNA"/>
</dbReference>
<dbReference type="KEGG" id="sct:SCAT_5274"/>
<name>F8K3U8_STREN</name>
<dbReference type="PATRIC" id="fig|1003195.11.peg.6696"/>
<dbReference type="SUPFAM" id="SSF53335">
    <property type="entry name" value="S-adenosyl-L-methionine-dependent methyltransferases"/>
    <property type="match status" value="1"/>
</dbReference>
<dbReference type="HOGENOM" id="CLU_005533_4_1_11"/>
<keyword evidence="8" id="KW-1185">Reference proteome</keyword>
<dbReference type="eggNOG" id="COG2230">
    <property type="taxonomic scope" value="Bacteria"/>
</dbReference>
<evidence type="ECO:0000313" key="8">
    <source>
        <dbReference type="Proteomes" id="UP000007842"/>
    </source>
</evidence>
<evidence type="ECO:0000259" key="6">
    <source>
        <dbReference type="Pfam" id="PF08100"/>
    </source>
</evidence>
<evidence type="ECO:0000256" key="1">
    <source>
        <dbReference type="ARBA" id="ARBA00022603"/>
    </source>
</evidence>
<dbReference type="Proteomes" id="UP000007842">
    <property type="component" value="Chromosome"/>
</dbReference>
<dbReference type="GO" id="GO:0032259">
    <property type="term" value="P:methylation"/>
    <property type="evidence" value="ECO:0007669"/>
    <property type="project" value="UniProtKB-KW"/>
</dbReference>
<keyword evidence="3" id="KW-0949">S-adenosyl-L-methionine</keyword>
<feature type="domain" description="O-methyltransferase dimerisation" evidence="6">
    <location>
        <begin position="12"/>
        <end position="87"/>
    </location>
</feature>
<evidence type="ECO:0000256" key="3">
    <source>
        <dbReference type="ARBA" id="ARBA00022691"/>
    </source>
</evidence>
<dbReference type="GO" id="GO:0046983">
    <property type="term" value="F:protein dimerization activity"/>
    <property type="evidence" value="ECO:0007669"/>
    <property type="project" value="InterPro"/>
</dbReference>
<feature type="active site" description="Proton acceptor" evidence="4">
    <location>
        <position position="236"/>
    </location>
</feature>
<organism evidence="7 8">
    <name type="scientific">Streptantibioticus cattleyicolor (strain ATCC 35852 / DSM 46488 / JCM 4925 / NBRC 14057 / NRRL 8057)</name>
    <name type="common">Streptomyces cattleya</name>
    <dbReference type="NCBI Taxonomy" id="1003195"/>
    <lineage>
        <taxon>Bacteria</taxon>
        <taxon>Bacillati</taxon>
        <taxon>Actinomycetota</taxon>
        <taxon>Actinomycetes</taxon>
        <taxon>Kitasatosporales</taxon>
        <taxon>Streptomycetaceae</taxon>
        <taxon>Streptantibioticus</taxon>
    </lineage>
</organism>
<keyword evidence="1 7" id="KW-0489">Methyltransferase</keyword>
<dbReference type="STRING" id="1003195.SCATT_52700"/>
<dbReference type="InterPro" id="IPR012967">
    <property type="entry name" value="COMT_dimerisation"/>
</dbReference>
<dbReference type="SUPFAM" id="SSF46785">
    <property type="entry name" value="Winged helix' DNA-binding domain"/>
    <property type="match status" value="1"/>
</dbReference>
<dbReference type="PROSITE" id="PS51683">
    <property type="entry name" value="SAM_OMT_II"/>
    <property type="match status" value="1"/>
</dbReference>
<evidence type="ECO:0000259" key="5">
    <source>
        <dbReference type="Pfam" id="PF00891"/>
    </source>
</evidence>
<dbReference type="Gene3D" id="3.40.50.150">
    <property type="entry name" value="Vaccinia Virus protein VP39"/>
    <property type="match status" value="1"/>
</dbReference>